<gene>
    <name evidence="1" type="ORF">KCTCHS21_17430</name>
</gene>
<dbReference type="KEGG" id="cohn:KCTCHS21_17430"/>
<dbReference type="AlphaFoldDB" id="A0A3T1D2N4"/>
<keyword evidence="2" id="KW-1185">Reference proteome</keyword>
<sequence>MNINIKELCRQIKKSHNFIWTLKEGVHYLTNRHWAIRYEELPREVLVQLFAIYAEIPEQGKALVYQSGTGVSHMDEVDVKKIFDNASKDQFIGEVTSFIKVSGDLRMRVIKINGQFIYLNEEYLKILSDIESSQPYGKGQLRPLTFFDNMFLVLPYRTTTVDVEILQKLIAI</sequence>
<organism evidence="1 2">
    <name type="scientific">Cohnella abietis</name>
    <dbReference type="NCBI Taxonomy" id="2507935"/>
    <lineage>
        <taxon>Bacteria</taxon>
        <taxon>Bacillati</taxon>
        <taxon>Bacillota</taxon>
        <taxon>Bacilli</taxon>
        <taxon>Bacillales</taxon>
        <taxon>Paenibacillaceae</taxon>
        <taxon>Cohnella</taxon>
    </lineage>
</organism>
<protein>
    <submittedName>
        <fullName evidence="1">Uncharacterized protein</fullName>
    </submittedName>
</protein>
<dbReference type="EMBL" id="AP019400">
    <property type="protein sequence ID" value="BBI32344.1"/>
    <property type="molecule type" value="Genomic_DNA"/>
</dbReference>
<dbReference type="OrthoDB" id="2646266at2"/>
<evidence type="ECO:0000313" key="1">
    <source>
        <dbReference type="EMBL" id="BBI32344.1"/>
    </source>
</evidence>
<dbReference type="RefSeq" id="WP_130606801.1">
    <property type="nucleotide sequence ID" value="NZ_AP019400.1"/>
</dbReference>
<proteinExistence type="predicted"/>
<accession>A0A3T1D2N4</accession>
<dbReference type="Proteomes" id="UP000289856">
    <property type="component" value="Chromosome"/>
</dbReference>
<reference evidence="1 2" key="1">
    <citation type="submission" date="2019-01" db="EMBL/GenBank/DDBJ databases">
        <title>Complete genome sequence of Cohnella hallensis HS21 isolated from Korean fir (Abies koreana) rhizospheric soil.</title>
        <authorList>
            <person name="Jiang L."/>
            <person name="Kang S.W."/>
            <person name="Kim S."/>
            <person name="Jung J."/>
            <person name="Kim C.Y."/>
            <person name="Kim D.H."/>
            <person name="Kim S.W."/>
            <person name="Lee J."/>
        </authorList>
    </citation>
    <scope>NUCLEOTIDE SEQUENCE [LARGE SCALE GENOMIC DNA]</scope>
    <source>
        <strain evidence="1 2">HS21</strain>
    </source>
</reference>
<evidence type="ECO:0000313" key="2">
    <source>
        <dbReference type="Proteomes" id="UP000289856"/>
    </source>
</evidence>
<name>A0A3T1D2N4_9BACL</name>